<evidence type="ECO:0000313" key="2">
    <source>
        <dbReference type="Proteomes" id="UP000252139"/>
    </source>
</evidence>
<gene>
    <name evidence="1" type="ORF">CU097_002074</name>
</gene>
<dbReference type="Proteomes" id="UP000252139">
    <property type="component" value="Unassembled WGS sequence"/>
</dbReference>
<comment type="caution">
    <text evidence="1">The sequence shown here is derived from an EMBL/GenBank/DDBJ whole genome shotgun (WGS) entry which is preliminary data.</text>
</comment>
<name>A0A367INZ2_RHIAZ</name>
<keyword evidence="2" id="KW-1185">Reference proteome</keyword>
<organism evidence="1 2">
    <name type="scientific">Rhizopus azygosporus</name>
    <name type="common">Rhizopus microsporus var. azygosporus</name>
    <dbReference type="NCBI Taxonomy" id="86630"/>
    <lineage>
        <taxon>Eukaryota</taxon>
        <taxon>Fungi</taxon>
        <taxon>Fungi incertae sedis</taxon>
        <taxon>Mucoromycota</taxon>
        <taxon>Mucoromycotina</taxon>
        <taxon>Mucoromycetes</taxon>
        <taxon>Mucorales</taxon>
        <taxon>Mucorineae</taxon>
        <taxon>Rhizopodaceae</taxon>
        <taxon>Rhizopus</taxon>
    </lineage>
</organism>
<feature type="non-terminal residue" evidence="1">
    <location>
        <position position="83"/>
    </location>
</feature>
<reference evidence="1 2" key="1">
    <citation type="journal article" date="2018" name="G3 (Bethesda)">
        <title>Phylogenetic and Phylogenomic Definition of Rhizopus Species.</title>
        <authorList>
            <person name="Gryganskyi A.P."/>
            <person name="Golan J."/>
            <person name="Dolatabadi S."/>
            <person name="Mondo S."/>
            <person name="Robb S."/>
            <person name="Idnurm A."/>
            <person name="Muszewska A."/>
            <person name="Steczkiewicz K."/>
            <person name="Masonjones S."/>
            <person name="Liao H.L."/>
            <person name="Gajdeczka M.T."/>
            <person name="Anike F."/>
            <person name="Vuek A."/>
            <person name="Anishchenko I.M."/>
            <person name="Voigt K."/>
            <person name="de Hoog G.S."/>
            <person name="Smith M.E."/>
            <person name="Heitman J."/>
            <person name="Vilgalys R."/>
            <person name="Stajich J.E."/>
        </authorList>
    </citation>
    <scope>NUCLEOTIDE SEQUENCE [LARGE SCALE GENOMIC DNA]</scope>
    <source>
        <strain evidence="1 2">CBS 357.93</strain>
    </source>
</reference>
<accession>A0A367INZ2</accession>
<protein>
    <submittedName>
        <fullName evidence="1">Uncharacterized protein</fullName>
    </submittedName>
</protein>
<dbReference type="AlphaFoldDB" id="A0A367INZ2"/>
<evidence type="ECO:0000313" key="1">
    <source>
        <dbReference type="EMBL" id="RCH79398.1"/>
    </source>
</evidence>
<proteinExistence type="predicted"/>
<feature type="non-terminal residue" evidence="1">
    <location>
        <position position="1"/>
    </location>
</feature>
<sequence>STPRRSAQYFYRTGKCNKRREKRSQSLPKLCRPGKNLEGRQAIAGVRLLFLNENEEQEGTSSSESVLEMGEGWENDAWRLENE</sequence>
<dbReference type="EMBL" id="PJQL01004527">
    <property type="protein sequence ID" value="RCH79398.1"/>
    <property type="molecule type" value="Genomic_DNA"/>
</dbReference>